<dbReference type="RefSeq" id="WP_244282072.1">
    <property type="nucleotide sequence ID" value="NZ_FUZT01000005.1"/>
</dbReference>
<dbReference type="CDD" id="cd07344">
    <property type="entry name" value="M48_yhfN_like"/>
    <property type="match status" value="1"/>
</dbReference>
<evidence type="ECO:0000313" key="3">
    <source>
        <dbReference type="Proteomes" id="UP000190285"/>
    </source>
</evidence>
<dbReference type="Proteomes" id="UP000190285">
    <property type="component" value="Unassembled WGS sequence"/>
</dbReference>
<name>A0A1T5L4Q3_9FIRM</name>
<dbReference type="PANTHER" id="PTHR30399:SF1">
    <property type="entry name" value="UTP PYROPHOSPHATASE"/>
    <property type="match status" value="1"/>
</dbReference>
<dbReference type="Pfam" id="PF01863">
    <property type="entry name" value="YgjP-like"/>
    <property type="match status" value="1"/>
</dbReference>
<accession>A0A1T5L4Q3</accession>
<sequence length="235" mass="28809">MKFQYGTKTIEFEVEYRKRKTLEIRIEPPNNVRVRAPIIAKEEDILRVVKSKGKWITEKLIELKDMEYRKRKKEYVNGESFMYLGRNYSLNILINQEVKKPKLKLYQGKFCIYTNTKEEEILKKAVEKWYREKTLEKVIERVNYYQFYFNVRPNLIKVKEQKKRWASCTSNRDLLFNWRCVMAPAGVLDYIVVHEMCHMIYMNHSKDFWSLVEKIMPEYREKKQWLRKYGVRMDL</sequence>
<dbReference type="AlphaFoldDB" id="A0A1T5L4Q3"/>
<dbReference type="PANTHER" id="PTHR30399">
    <property type="entry name" value="UNCHARACTERIZED PROTEIN YGJP"/>
    <property type="match status" value="1"/>
</dbReference>
<dbReference type="Gene3D" id="3.30.2010.10">
    <property type="entry name" value="Metalloproteases ('zincins'), catalytic domain"/>
    <property type="match status" value="1"/>
</dbReference>
<organism evidence="2 3">
    <name type="scientific">Maledivibacter halophilus</name>
    <dbReference type="NCBI Taxonomy" id="36842"/>
    <lineage>
        <taxon>Bacteria</taxon>
        <taxon>Bacillati</taxon>
        <taxon>Bacillota</taxon>
        <taxon>Clostridia</taxon>
        <taxon>Peptostreptococcales</taxon>
        <taxon>Caminicellaceae</taxon>
        <taxon>Maledivibacter</taxon>
    </lineage>
</organism>
<gene>
    <name evidence="2" type="ORF">SAMN02194393_02430</name>
</gene>
<protein>
    <recommendedName>
        <fullName evidence="1">YgjP-like metallopeptidase domain-containing protein</fullName>
    </recommendedName>
</protein>
<proteinExistence type="predicted"/>
<dbReference type="InterPro" id="IPR053136">
    <property type="entry name" value="UTP_pyrophosphatase-like"/>
</dbReference>
<reference evidence="2 3" key="1">
    <citation type="submission" date="2017-02" db="EMBL/GenBank/DDBJ databases">
        <authorList>
            <person name="Peterson S.W."/>
        </authorList>
    </citation>
    <scope>NUCLEOTIDE SEQUENCE [LARGE SCALE GENOMIC DNA]</scope>
    <source>
        <strain evidence="2 3">M1</strain>
    </source>
</reference>
<evidence type="ECO:0000259" key="1">
    <source>
        <dbReference type="Pfam" id="PF01863"/>
    </source>
</evidence>
<keyword evidence="3" id="KW-1185">Reference proteome</keyword>
<evidence type="ECO:0000313" key="2">
    <source>
        <dbReference type="EMBL" id="SKC70388.1"/>
    </source>
</evidence>
<dbReference type="EMBL" id="FUZT01000005">
    <property type="protein sequence ID" value="SKC70388.1"/>
    <property type="molecule type" value="Genomic_DNA"/>
</dbReference>
<feature type="domain" description="YgjP-like metallopeptidase" evidence="1">
    <location>
        <begin position="20"/>
        <end position="228"/>
    </location>
</feature>
<dbReference type="InterPro" id="IPR002725">
    <property type="entry name" value="YgjP-like_metallopeptidase"/>
</dbReference>
<dbReference type="STRING" id="36842.SAMN02194393_02430"/>